<protein>
    <submittedName>
        <fullName evidence="1">Uncharacterized protein</fullName>
    </submittedName>
</protein>
<name>A0A8X6YH50_9ARAC</name>
<accession>A0A8X6YH50</accession>
<proteinExistence type="predicted"/>
<evidence type="ECO:0000313" key="1">
    <source>
        <dbReference type="EMBL" id="GFY70785.1"/>
    </source>
</evidence>
<evidence type="ECO:0000313" key="2">
    <source>
        <dbReference type="Proteomes" id="UP000886998"/>
    </source>
</evidence>
<gene>
    <name evidence="1" type="ORF">TNIN_271471</name>
</gene>
<organism evidence="1 2">
    <name type="scientific">Trichonephila inaurata madagascariensis</name>
    <dbReference type="NCBI Taxonomy" id="2747483"/>
    <lineage>
        <taxon>Eukaryota</taxon>
        <taxon>Metazoa</taxon>
        <taxon>Ecdysozoa</taxon>
        <taxon>Arthropoda</taxon>
        <taxon>Chelicerata</taxon>
        <taxon>Arachnida</taxon>
        <taxon>Araneae</taxon>
        <taxon>Araneomorphae</taxon>
        <taxon>Entelegynae</taxon>
        <taxon>Araneoidea</taxon>
        <taxon>Nephilidae</taxon>
        <taxon>Trichonephila</taxon>
        <taxon>Trichonephila inaurata</taxon>
    </lineage>
</organism>
<dbReference type="AlphaFoldDB" id="A0A8X6YH50"/>
<comment type="caution">
    <text evidence="1">The sequence shown here is derived from an EMBL/GenBank/DDBJ whole genome shotgun (WGS) entry which is preliminary data.</text>
</comment>
<sequence length="97" mass="11007">MESKMNSGHPCRSIRFISLAPDRRLMTRERSSLIILCPHTSIVTGIDWEGGRPPHVVTRDVLPTRAVQWARRRAARVYLRTGGRRKNGEAALQCSLQ</sequence>
<dbReference type="Proteomes" id="UP000886998">
    <property type="component" value="Unassembled WGS sequence"/>
</dbReference>
<reference evidence="1" key="1">
    <citation type="submission" date="2020-08" db="EMBL/GenBank/DDBJ databases">
        <title>Multicomponent nature underlies the extraordinary mechanical properties of spider dragline silk.</title>
        <authorList>
            <person name="Kono N."/>
            <person name="Nakamura H."/>
            <person name="Mori M."/>
            <person name="Yoshida Y."/>
            <person name="Ohtoshi R."/>
            <person name="Malay A.D."/>
            <person name="Moran D.A.P."/>
            <person name="Tomita M."/>
            <person name="Numata K."/>
            <person name="Arakawa K."/>
        </authorList>
    </citation>
    <scope>NUCLEOTIDE SEQUENCE</scope>
</reference>
<keyword evidence="2" id="KW-1185">Reference proteome</keyword>
<dbReference type="EMBL" id="BMAV01018404">
    <property type="protein sequence ID" value="GFY70785.1"/>
    <property type="molecule type" value="Genomic_DNA"/>
</dbReference>